<organism evidence="2 3">
    <name type="scientific">Mycena metata</name>
    <dbReference type="NCBI Taxonomy" id="1033252"/>
    <lineage>
        <taxon>Eukaryota</taxon>
        <taxon>Fungi</taxon>
        <taxon>Dikarya</taxon>
        <taxon>Basidiomycota</taxon>
        <taxon>Agaricomycotina</taxon>
        <taxon>Agaricomycetes</taxon>
        <taxon>Agaricomycetidae</taxon>
        <taxon>Agaricales</taxon>
        <taxon>Marasmiineae</taxon>
        <taxon>Mycenaceae</taxon>
        <taxon>Mycena</taxon>
    </lineage>
</organism>
<dbReference type="SUPFAM" id="SSF50969">
    <property type="entry name" value="YVTN repeat-like/Quinoprotein amine dehydrogenase"/>
    <property type="match status" value="1"/>
</dbReference>
<name>A0AAD7K1M6_9AGAR</name>
<keyword evidence="1" id="KW-0732">Signal</keyword>
<protein>
    <recommendedName>
        <fullName evidence="4">3-carboxymuconate cyclase</fullName>
    </recommendedName>
</protein>
<evidence type="ECO:0000313" key="3">
    <source>
        <dbReference type="Proteomes" id="UP001215598"/>
    </source>
</evidence>
<sequence length="405" mass="41508">MKYFTVLPLFLGLPSIAMAATPPARISLCSNGCPSPAAAVGAAYFMTNQPSGNYLVSATVEPDGTLALYEAVYTEGTGGHGVRPDAIGPLDALFSQGSIGVSAAQRFVANVNAGSNTVTVFAVNTTNPAQLNVIGKPISSGGEFPTSLAINKAGNRLCVVNGGRVSGVSCYTFAAGAGLTPLSNTIRSLNLDQTTPPTGPSNTPSQVIFSPDEKQLIVSVKSGYLAVWNISPDGSLSTNFQTVTGGILPFSLSYVPGKNAIIASDPGVGYDIFNMDTNTAVSLPIAGQTLTCWSVFSGESGNFYMIDVGVSTITEVEVTSSLGSSIVKQYTLGHDGPIDTAVATVNNKDFMYSLAANATGITVLSVNGPGQAKISQRVNISGPAQAANLALDSSHLQGMATFIGK</sequence>
<accession>A0AAD7K1M6</accession>
<evidence type="ECO:0000256" key="1">
    <source>
        <dbReference type="SAM" id="SignalP"/>
    </source>
</evidence>
<keyword evidence="3" id="KW-1185">Reference proteome</keyword>
<proteinExistence type="predicted"/>
<dbReference type="Proteomes" id="UP001215598">
    <property type="component" value="Unassembled WGS sequence"/>
</dbReference>
<evidence type="ECO:0000313" key="2">
    <source>
        <dbReference type="EMBL" id="KAJ7773865.1"/>
    </source>
</evidence>
<dbReference type="AlphaFoldDB" id="A0AAD7K1M6"/>
<reference evidence="2" key="1">
    <citation type="submission" date="2023-03" db="EMBL/GenBank/DDBJ databases">
        <title>Massive genome expansion in bonnet fungi (Mycena s.s.) driven by repeated elements and novel gene families across ecological guilds.</title>
        <authorList>
            <consortium name="Lawrence Berkeley National Laboratory"/>
            <person name="Harder C.B."/>
            <person name="Miyauchi S."/>
            <person name="Viragh M."/>
            <person name="Kuo A."/>
            <person name="Thoen E."/>
            <person name="Andreopoulos B."/>
            <person name="Lu D."/>
            <person name="Skrede I."/>
            <person name="Drula E."/>
            <person name="Henrissat B."/>
            <person name="Morin E."/>
            <person name="Kohler A."/>
            <person name="Barry K."/>
            <person name="LaButti K."/>
            <person name="Morin E."/>
            <person name="Salamov A."/>
            <person name="Lipzen A."/>
            <person name="Mereny Z."/>
            <person name="Hegedus B."/>
            <person name="Baldrian P."/>
            <person name="Stursova M."/>
            <person name="Weitz H."/>
            <person name="Taylor A."/>
            <person name="Grigoriev I.V."/>
            <person name="Nagy L.G."/>
            <person name="Martin F."/>
            <person name="Kauserud H."/>
        </authorList>
    </citation>
    <scope>NUCLEOTIDE SEQUENCE</scope>
    <source>
        <strain evidence="2">CBHHK182m</strain>
    </source>
</reference>
<evidence type="ECO:0008006" key="4">
    <source>
        <dbReference type="Google" id="ProtNLM"/>
    </source>
</evidence>
<feature type="signal peptide" evidence="1">
    <location>
        <begin position="1"/>
        <end position="19"/>
    </location>
</feature>
<dbReference type="InterPro" id="IPR015943">
    <property type="entry name" value="WD40/YVTN_repeat-like_dom_sf"/>
</dbReference>
<dbReference type="Gene3D" id="2.130.10.10">
    <property type="entry name" value="YVTN repeat-like/Quinoprotein amine dehydrogenase"/>
    <property type="match status" value="1"/>
</dbReference>
<dbReference type="EMBL" id="JARKIB010000012">
    <property type="protein sequence ID" value="KAJ7773865.1"/>
    <property type="molecule type" value="Genomic_DNA"/>
</dbReference>
<feature type="chain" id="PRO_5041955370" description="3-carboxymuconate cyclase" evidence="1">
    <location>
        <begin position="20"/>
        <end position="405"/>
    </location>
</feature>
<gene>
    <name evidence="2" type="ORF">B0H16DRAFT_113823</name>
</gene>
<comment type="caution">
    <text evidence="2">The sequence shown here is derived from an EMBL/GenBank/DDBJ whole genome shotgun (WGS) entry which is preliminary data.</text>
</comment>
<dbReference type="InterPro" id="IPR011044">
    <property type="entry name" value="Quino_amine_DH_bsu"/>
</dbReference>